<evidence type="ECO:0000313" key="3">
    <source>
        <dbReference type="EMBL" id="GJD46929.1"/>
    </source>
</evidence>
<proteinExistence type="predicted"/>
<evidence type="ECO:0000313" key="4">
    <source>
        <dbReference type="Proteomes" id="UP001055117"/>
    </source>
</evidence>
<organism evidence="3 4">
    <name type="scientific">Methylobacterium cerastii</name>
    <dbReference type="NCBI Taxonomy" id="932741"/>
    <lineage>
        <taxon>Bacteria</taxon>
        <taxon>Pseudomonadati</taxon>
        <taxon>Pseudomonadota</taxon>
        <taxon>Alphaproteobacteria</taxon>
        <taxon>Hyphomicrobiales</taxon>
        <taxon>Methylobacteriaceae</taxon>
        <taxon>Methylobacterium</taxon>
    </lineage>
</organism>
<evidence type="ECO:0000259" key="2">
    <source>
        <dbReference type="Pfam" id="PF08241"/>
    </source>
</evidence>
<dbReference type="InterPro" id="IPR013216">
    <property type="entry name" value="Methyltransf_11"/>
</dbReference>
<dbReference type="CDD" id="cd02440">
    <property type="entry name" value="AdoMet_MTases"/>
    <property type="match status" value="1"/>
</dbReference>
<dbReference type="InterPro" id="IPR029063">
    <property type="entry name" value="SAM-dependent_MTases_sf"/>
</dbReference>
<sequence length="391" mass="43978">MAVAIRLEPARFRTSGLATRGRLKAIRMMGLETFLKHFSKAARSIPDPIPPEPEAASIPAAPAPTEPAPAAHEAVSGEPVTLGETTWRQVLDPDWEARRQVLDWKGLPQVHDYVARLMTGRSTAERGLWLDWTLDRHLAPLRERLGRDLSLASFGCGPGGIEEAILRQGHWPLSKITLYEYDAALLADARRKIEPFKLESEFLAFDFNHPPPIDRSFDVVFFCHSLHHCADLERFLPFLNRIVSPDGLILGLDYFGPPRLQMDRDARRLADEIFGYLPAHLRRNLKAEQEDRIDARLTLPTIPAVASYDPSEAPRSADLRSMLFAAFDVVEVLPMGGTLLRNLLADRAGNFRSESDMAILDLTMMIERMAIETRLVASDDLYFVVKPTNRI</sequence>
<feature type="domain" description="Methyltransferase type 11" evidence="2">
    <location>
        <begin position="154"/>
        <end position="250"/>
    </location>
</feature>
<dbReference type="Proteomes" id="UP001055117">
    <property type="component" value="Unassembled WGS sequence"/>
</dbReference>
<dbReference type="Gene3D" id="3.40.50.150">
    <property type="entry name" value="Vaccinia Virus protein VP39"/>
    <property type="match status" value="1"/>
</dbReference>
<gene>
    <name evidence="3" type="ORF">AFCDBAGC_4814</name>
</gene>
<dbReference type="EMBL" id="BPQG01000100">
    <property type="protein sequence ID" value="GJD46929.1"/>
    <property type="molecule type" value="Genomic_DNA"/>
</dbReference>
<name>A0ABQ4QPJ0_9HYPH</name>
<accession>A0ABQ4QPJ0</accession>
<evidence type="ECO:0000256" key="1">
    <source>
        <dbReference type="SAM" id="MobiDB-lite"/>
    </source>
</evidence>
<keyword evidence="4" id="KW-1185">Reference proteome</keyword>
<reference evidence="3 4" key="1">
    <citation type="journal article" date="2021" name="Front. Microbiol.">
        <title>Comprehensive Comparative Genomics and Phenotyping of Methylobacterium Species.</title>
        <authorList>
            <person name="Alessa O."/>
            <person name="Ogura Y."/>
            <person name="Fujitani Y."/>
            <person name="Takami H."/>
            <person name="Hayashi T."/>
            <person name="Sahin N."/>
            <person name="Tani A."/>
        </authorList>
    </citation>
    <scope>NUCLEOTIDE SEQUENCE [LARGE SCALE GENOMIC DNA]</scope>
    <source>
        <strain evidence="3 4">DSM 23679</strain>
    </source>
</reference>
<feature type="region of interest" description="Disordered" evidence="1">
    <location>
        <begin position="45"/>
        <end position="79"/>
    </location>
</feature>
<dbReference type="SUPFAM" id="SSF53335">
    <property type="entry name" value="S-adenosyl-L-methionine-dependent methyltransferases"/>
    <property type="match status" value="1"/>
</dbReference>
<protein>
    <recommendedName>
        <fullName evidence="2">Methyltransferase type 11 domain-containing protein</fullName>
    </recommendedName>
</protein>
<comment type="caution">
    <text evidence="3">The sequence shown here is derived from an EMBL/GenBank/DDBJ whole genome shotgun (WGS) entry which is preliminary data.</text>
</comment>
<dbReference type="Pfam" id="PF08241">
    <property type="entry name" value="Methyltransf_11"/>
    <property type="match status" value="1"/>
</dbReference>